<dbReference type="EMBL" id="CDGJ01000002">
    <property type="protein sequence ID" value="CEJ05632.1"/>
    <property type="molecule type" value="Genomic_DNA"/>
</dbReference>
<dbReference type="AlphaFoldDB" id="A0A8S0X795"/>
<evidence type="ECO:0000313" key="1">
    <source>
        <dbReference type="EMBL" id="CAA7603130.1"/>
    </source>
</evidence>
<name>A0A8S0X795_9FIRM</name>
<organism evidence="1">
    <name type="scientific">Acididesulfobacillus acetoxydans</name>
    <dbReference type="NCBI Taxonomy" id="1561005"/>
    <lineage>
        <taxon>Bacteria</taxon>
        <taxon>Bacillati</taxon>
        <taxon>Bacillota</taxon>
        <taxon>Clostridia</taxon>
        <taxon>Eubacteriales</taxon>
        <taxon>Peptococcaceae</taxon>
        <taxon>Acididesulfobacillus</taxon>
    </lineage>
</organism>
<protein>
    <submittedName>
        <fullName evidence="1">Uncharacterized protein</fullName>
    </submittedName>
</protein>
<evidence type="ECO:0000313" key="3">
    <source>
        <dbReference type="Proteomes" id="UP001071230"/>
    </source>
</evidence>
<dbReference type="Proteomes" id="UP001071230">
    <property type="component" value="Unassembled WGS sequence"/>
</dbReference>
<reference evidence="2" key="1">
    <citation type="submission" date="2014-11" db="EMBL/GenBank/DDBJ databases">
        <authorList>
            <person name="Hornung B.V."/>
        </authorList>
    </citation>
    <scope>NUCLEOTIDE SEQUENCE</scope>
    <source>
        <strain evidence="2">INE</strain>
    </source>
</reference>
<gene>
    <name evidence="2" type="ORF">DEACI_0006</name>
    <name evidence="1" type="ORF">DEACI_3953</name>
</gene>
<dbReference type="EMBL" id="LR746496">
    <property type="protein sequence ID" value="CAA7603130.1"/>
    <property type="molecule type" value="Genomic_DNA"/>
</dbReference>
<reference evidence="1" key="2">
    <citation type="submission" date="2020-01" db="EMBL/GenBank/DDBJ databases">
        <authorList>
            <person name="Hornung B."/>
        </authorList>
    </citation>
    <scope>NUCLEOTIDE SEQUENCE</scope>
    <source>
        <strain evidence="1">PacBioINE</strain>
    </source>
</reference>
<dbReference type="KEGG" id="aacx:DEACI_3953"/>
<keyword evidence="3" id="KW-1185">Reference proteome</keyword>
<evidence type="ECO:0000313" key="2">
    <source>
        <dbReference type="EMBL" id="CEJ05632.1"/>
    </source>
</evidence>
<accession>A0A8S0X795</accession>
<sequence length="125" mass="13612">MKALAKLINRAVLQFNCQNTFPLCGGLTPAQFRRDGGIVVEQVLAKTWPDDMMMGNPVLLYNLTAVTTRSMLEPLRFPLPSTSGVSNVAPPPSTIRTSPFKAVGGLNRLSKLRIKSELTISVEQA</sequence>
<dbReference type="Proteomes" id="UP000836597">
    <property type="component" value="Chromosome"/>
</dbReference>
<proteinExistence type="predicted"/>